<gene>
    <name evidence="2" type="primary">OSJNBa0015O22.23</name>
</gene>
<reference evidence="3" key="1">
    <citation type="journal article" date="2005" name="Nature">
        <title>The map-based sequence of the rice genome.</title>
        <authorList>
            <consortium name="International rice genome sequencing project (IRGSP)"/>
            <person name="Matsumoto T."/>
            <person name="Wu J."/>
            <person name="Kanamori H."/>
            <person name="Katayose Y."/>
            <person name="Fujisawa M."/>
            <person name="Namiki N."/>
            <person name="Mizuno H."/>
            <person name="Yamamoto K."/>
            <person name="Antonio B.A."/>
            <person name="Baba T."/>
            <person name="Sakata K."/>
            <person name="Nagamura Y."/>
            <person name="Aoki H."/>
            <person name="Arikawa K."/>
            <person name="Arita K."/>
            <person name="Bito T."/>
            <person name="Chiden Y."/>
            <person name="Fujitsuka N."/>
            <person name="Fukunaka R."/>
            <person name="Hamada M."/>
            <person name="Harada C."/>
            <person name="Hayashi A."/>
            <person name="Hijishita S."/>
            <person name="Honda M."/>
            <person name="Hosokawa S."/>
            <person name="Ichikawa Y."/>
            <person name="Idonuma A."/>
            <person name="Iijima M."/>
            <person name="Ikeda M."/>
            <person name="Ikeno M."/>
            <person name="Ito K."/>
            <person name="Ito S."/>
            <person name="Ito T."/>
            <person name="Ito Y."/>
            <person name="Ito Y."/>
            <person name="Iwabuchi A."/>
            <person name="Kamiya K."/>
            <person name="Karasawa W."/>
            <person name="Kurita K."/>
            <person name="Katagiri S."/>
            <person name="Kikuta A."/>
            <person name="Kobayashi H."/>
            <person name="Kobayashi N."/>
            <person name="Machita K."/>
            <person name="Maehara T."/>
            <person name="Masukawa M."/>
            <person name="Mizubayashi T."/>
            <person name="Mukai Y."/>
            <person name="Nagasaki H."/>
            <person name="Nagata Y."/>
            <person name="Naito S."/>
            <person name="Nakashima M."/>
            <person name="Nakama Y."/>
            <person name="Nakamichi Y."/>
            <person name="Nakamura M."/>
            <person name="Meguro A."/>
            <person name="Negishi M."/>
            <person name="Ohta I."/>
            <person name="Ohta T."/>
            <person name="Okamoto M."/>
            <person name="Ono N."/>
            <person name="Saji S."/>
            <person name="Sakaguchi M."/>
            <person name="Sakai K."/>
            <person name="Shibata M."/>
            <person name="Shimokawa T."/>
            <person name="Song J."/>
            <person name="Takazaki Y."/>
            <person name="Terasawa K."/>
            <person name="Tsugane M."/>
            <person name="Tsuji K."/>
            <person name="Ueda S."/>
            <person name="Waki K."/>
            <person name="Yamagata H."/>
            <person name="Yamamoto M."/>
            <person name="Yamamoto S."/>
            <person name="Yamane H."/>
            <person name="Yoshiki S."/>
            <person name="Yoshihara R."/>
            <person name="Yukawa K."/>
            <person name="Zhong H."/>
            <person name="Yano M."/>
            <person name="Yuan Q."/>
            <person name="Ouyang S."/>
            <person name="Liu J."/>
            <person name="Jones K.M."/>
            <person name="Gansberger K."/>
            <person name="Moffat K."/>
            <person name="Hill J."/>
            <person name="Bera J."/>
            <person name="Fadrosh D."/>
            <person name="Jin S."/>
            <person name="Johri S."/>
            <person name="Kim M."/>
            <person name="Overton L."/>
            <person name="Reardon M."/>
            <person name="Tsitrin T."/>
            <person name="Vuong H."/>
            <person name="Weaver B."/>
            <person name="Ciecko A."/>
            <person name="Tallon L."/>
            <person name="Jackson J."/>
            <person name="Pai G."/>
            <person name="Aken S.V."/>
            <person name="Utterback T."/>
            <person name="Reidmuller S."/>
            <person name="Feldblyum T."/>
            <person name="Hsiao J."/>
            <person name="Zismann V."/>
            <person name="Iobst S."/>
            <person name="de Vazeille A.R."/>
            <person name="Buell C.R."/>
            <person name="Ying K."/>
            <person name="Li Y."/>
            <person name="Lu T."/>
            <person name="Huang Y."/>
            <person name="Zhao Q."/>
            <person name="Feng Q."/>
            <person name="Zhang L."/>
            <person name="Zhu J."/>
            <person name="Weng Q."/>
            <person name="Mu J."/>
            <person name="Lu Y."/>
            <person name="Fan D."/>
            <person name="Liu Y."/>
            <person name="Guan J."/>
            <person name="Zhang Y."/>
            <person name="Yu S."/>
            <person name="Liu X."/>
            <person name="Zhang Y."/>
            <person name="Hong G."/>
            <person name="Han B."/>
            <person name="Choisne N."/>
            <person name="Demange N."/>
            <person name="Orjeda G."/>
            <person name="Samain S."/>
            <person name="Cattolico L."/>
            <person name="Pelletier E."/>
            <person name="Couloux A."/>
            <person name="Segurens B."/>
            <person name="Wincker P."/>
            <person name="D'Hont A."/>
            <person name="Scarpelli C."/>
            <person name="Weissenbach J."/>
            <person name="Salanoubat M."/>
            <person name="Quetier F."/>
            <person name="Yu Y."/>
            <person name="Kim H.R."/>
            <person name="Rambo T."/>
            <person name="Currie J."/>
            <person name="Collura K."/>
            <person name="Luo M."/>
            <person name="Yang T."/>
            <person name="Ammiraju J.S.S."/>
            <person name="Engler F."/>
            <person name="Soderlund C."/>
            <person name="Wing R.A."/>
            <person name="Palmer L.E."/>
            <person name="de la Bastide M."/>
            <person name="Spiegel L."/>
            <person name="Nascimento L."/>
            <person name="Zutavern T."/>
            <person name="O'Shaughnessy A."/>
            <person name="Dike S."/>
            <person name="Dedhia N."/>
            <person name="Preston R."/>
            <person name="Balija V."/>
            <person name="McCombie W.R."/>
            <person name="Chow T."/>
            <person name="Chen H."/>
            <person name="Chung M."/>
            <person name="Chen C."/>
            <person name="Shaw J."/>
            <person name="Wu H."/>
            <person name="Hsiao K."/>
            <person name="Chao Y."/>
            <person name="Chu M."/>
            <person name="Cheng C."/>
            <person name="Hour A."/>
            <person name="Lee P."/>
            <person name="Lin S."/>
            <person name="Lin Y."/>
            <person name="Liou J."/>
            <person name="Liu S."/>
            <person name="Hsing Y."/>
            <person name="Raghuvanshi S."/>
            <person name="Mohanty A."/>
            <person name="Bharti A.K."/>
            <person name="Gaur A."/>
            <person name="Gupta V."/>
            <person name="Kumar D."/>
            <person name="Ravi V."/>
            <person name="Vij S."/>
            <person name="Kapur A."/>
            <person name="Khurana P."/>
            <person name="Khurana P."/>
            <person name="Khurana J.P."/>
            <person name="Tyagi A.K."/>
            <person name="Gaikwad K."/>
            <person name="Singh A."/>
            <person name="Dalal V."/>
            <person name="Srivastava S."/>
            <person name="Dixit A."/>
            <person name="Pal A.K."/>
            <person name="Ghazi I.A."/>
            <person name="Yadav M."/>
            <person name="Pandit A."/>
            <person name="Bhargava A."/>
            <person name="Sureshbabu K."/>
            <person name="Batra K."/>
            <person name="Sharma T.R."/>
            <person name="Mohapatra T."/>
            <person name="Singh N.K."/>
            <person name="Messing J."/>
            <person name="Nelson A.B."/>
            <person name="Fuks G."/>
            <person name="Kavchok S."/>
            <person name="Keizer G."/>
            <person name="Linton E."/>
            <person name="Llaca V."/>
            <person name="Song R."/>
            <person name="Tanyolac B."/>
            <person name="Young S."/>
            <person name="Ho-Il K."/>
            <person name="Hahn J.H."/>
            <person name="Sangsakoo G."/>
            <person name="Vanavichit A."/>
            <person name="de Mattos Luiz.A.T."/>
            <person name="Zimmer P.D."/>
            <person name="Malone G."/>
            <person name="Dellagostin O."/>
            <person name="de Oliveira A.C."/>
            <person name="Bevan M."/>
            <person name="Bancroft I."/>
            <person name="Minx P."/>
            <person name="Cordum H."/>
            <person name="Wilson R."/>
            <person name="Cheng Z."/>
            <person name="Jin W."/>
            <person name="Jiang J."/>
            <person name="Leong S.A."/>
            <person name="Iwama H."/>
            <person name="Gojobori T."/>
            <person name="Itoh T."/>
            <person name="Niimura Y."/>
            <person name="Fujii Y."/>
            <person name="Habara T."/>
            <person name="Sakai H."/>
            <person name="Sato Y."/>
            <person name="Wilson G."/>
            <person name="Kumar K."/>
            <person name="McCouch S."/>
            <person name="Juretic N."/>
            <person name="Hoen D."/>
            <person name="Wright S."/>
            <person name="Bruskiewich R."/>
            <person name="Bureau T."/>
            <person name="Miyao A."/>
            <person name="Hirochika H."/>
            <person name="Nishikawa T."/>
            <person name="Kadowaki K."/>
            <person name="Sugiura M."/>
            <person name="Burr B."/>
            <person name="Sasaki T."/>
        </authorList>
    </citation>
    <scope>NUCLEOTIDE SEQUENCE [LARGE SCALE GENOMIC DNA]</scope>
    <source>
        <strain evidence="3">cv. Nipponbare</strain>
    </source>
</reference>
<organism evidence="2 3">
    <name type="scientific">Oryza sativa subsp. japonica</name>
    <name type="common">Rice</name>
    <dbReference type="NCBI Taxonomy" id="39947"/>
    <lineage>
        <taxon>Eukaryota</taxon>
        <taxon>Viridiplantae</taxon>
        <taxon>Streptophyta</taxon>
        <taxon>Embryophyta</taxon>
        <taxon>Tracheophyta</taxon>
        <taxon>Spermatophyta</taxon>
        <taxon>Magnoliopsida</taxon>
        <taxon>Liliopsida</taxon>
        <taxon>Poales</taxon>
        <taxon>Poaceae</taxon>
        <taxon>BOP clade</taxon>
        <taxon>Oryzoideae</taxon>
        <taxon>Oryzeae</taxon>
        <taxon>Oryzinae</taxon>
        <taxon>Oryza</taxon>
        <taxon>Oryza sativa</taxon>
    </lineage>
</organism>
<dbReference type="EMBL" id="AC068654">
    <property type="protein sequence ID" value="AAM08521.1"/>
    <property type="molecule type" value="Genomic_DNA"/>
</dbReference>
<evidence type="ECO:0000313" key="3">
    <source>
        <dbReference type="Proteomes" id="UP000000763"/>
    </source>
</evidence>
<evidence type="ECO:0000313" key="2">
    <source>
        <dbReference type="EMBL" id="AAM08521.1"/>
    </source>
</evidence>
<proteinExistence type="predicted"/>
<sequence length="335" mass="37402">MCLNYVHLEDLEFIQGILSVFGAASGLRTNFAKCSITPIRCSDEDLELVHSCFPCSISDFPCTYLGIPLSVRKLPKAALQPLVDRVAHRLPPSKGRLTTLAGGSVLVQSVLSSIPVHVSMAIGLPAWVVKAIDKKRRVFLWTGTDAVHGGQCQLSPGVRDRLVWCWTSDQRYSARSAYQAFFFGQHSFACADLLWHAKGPAKCKFFLWFAFQRRCWTADLLLKRGLDSHSASPFCGQELETANHILLDCIFARQVWLRVLSPLGWTTLSPPRGSCLQDWWPSSRVGLPGHLRASFDSMVLLVSWQLWKERNSRVFDSALSSVSEVLESILSEGHL</sequence>
<reference evidence="3" key="2">
    <citation type="journal article" date="2008" name="Nucleic Acids Res.">
        <title>The rice annotation project database (RAP-DB): 2008 update.</title>
        <authorList>
            <consortium name="The rice annotation project (RAP)"/>
        </authorList>
    </citation>
    <scope>GENOME REANNOTATION</scope>
    <source>
        <strain evidence="3">cv. Nipponbare</strain>
    </source>
</reference>
<dbReference type="Pfam" id="PF13966">
    <property type="entry name" value="zf-RVT"/>
    <property type="match status" value="1"/>
</dbReference>
<dbReference type="InterPro" id="IPR026960">
    <property type="entry name" value="RVT-Znf"/>
</dbReference>
<dbReference type="PANTHER" id="PTHR33116:SF78">
    <property type="entry name" value="OS12G0587133 PROTEIN"/>
    <property type="match status" value="1"/>
</dbReference>
<feature type="domain" description="Reverse transcriptase zinc-binding" evidence="1">
    <location>
        <begin position="172"/>
        <end position="256"/>
    </location>
</feature>
<evidence type="ECO:0000259" key="1">
    <source>
        <dbReference type="Pfam" id="PF13966"/>
    </source>
</evidence>
<dbReference type="PANTHER" id="PTHR33116">
    <property type="entry name" value="REVERSE TRANSCRIPTASE ZINC-BINDING DOMAIN-CONTAINING PROTEIN-RELATED-RELATED"/>
    <property type="match status" value="1"/>
</dbReference>
<dbReference type="AlphaFoldDB" id="A0A5S6RCR8"/>
<accession>A0A5S6RCR8</accession>
<name>A0A5S6RCR8_ORYSJ</name>
<protein>
    <submittedName>
        <fullName evidence="2">Retroelement</fullName>
    </submittedName>
</protein>
<dbReference type="Proteomes" id="UP000000763">
    <property type="component" value="Chromosome 10"/>
</dbReference>